<evidence type="ECO:0000256" key="1">
    <source>
        <dbReference type="ARBA" id="ARBA00001798"/>
    </source>
</evidence>
<feature type="compositionally biased region" description="Basic and acidic residues" evidence="9">
    <location>
        <begin position="7"/>
        <end position="26"/>
    </location>
</feature>
<evidence type="ECO:0000259" key="10">
    <source>
        <dbReference type="PROSITE" id="PS51873"/>
    </source>
</evidence>
<evidence type="ECO:0000256" key="5">
    <source>
        <dbReference type="ARBA" id="ARBA00022737"/>
    </source>
</evidence>
<dbReference type="EMBL" id="JAGMVJ010000009">
    <property type="protein sequence ID" value="KAH7087765.1"/>
    <property type="molecule type" value="Genomic_DNA"/>
</dbReference>
<evidence type="ECO:0000256" key="6">
    <source>
        <dbReference type="ARBA" id="ARBA00022771"/>
    </source>
</evidence>
<keyword evidence="12" id="KW-1185">Reference proteome</keyword>
<keyword evidence="3" id="KW-0808">Transferase</keyword>
<evidence type="ECO:0000313" key="11">
    <source>
        <dbReference type="EMBL" id="KAH7087765.1"/>
    </source>
</evidence>
<evidence type="ECO:0000256" key="3">
    <source>
        <dbReference type="ARBA" id="ARBA00022679"/>
    </source>
</evidence>
<protein>
    <recommendedName>
        <fullName evidence="2">RBR-type E3 ubiquitin transferase</fullName>
        <ecNumber evidence="2">2.3.2.31</ecNumber>
    </recommendedName>
</protein>
<dbReference type="CDD" id="cd20336">
    <property type="entry name" value="Rcat_RBR"/>
    <property type="match status" value="1"/>
</dbReference>
<dbReference type="SMART" id="SM00647">
    <property type="entry name" value="IBR"/>
    <property type="match status" value="2"/>
</dbReference>
<evidence type="ECO:0000256" key="9">
    <source>
        <dbReference type="SAM" id="MobiDB-lite"/>
    </source>
</evidence>
<dbReference type="EC" id="2.3.2.31" evidence="2"/>
<gene>
    <name evidence="11" type="ORF">FB567DRAFT_621821</name>
</gene>
<evidence type="ECO:0000256" key="2">
    <source>
        <dbReference type="ARBA" id="ARBA00012251"/>
    </source>
</evidence>
<dbReference type="Gene3D" id="3.30.40.10">
    <property type="entry name" value="Zinc/RING finger domain, C3HC4 (zinc finger)"/>
    <property type="match status" value="1"/>
</dbReference>
<comment type="catalytic activity">
    <reaction evidence="1">
        <text>[E2 ubiquitin-conjugating enzyme]-S-ubiquitinyl-L-cysteine + [acceptor protein]-L-lysine = [E2 ubiquitin-conjugating enzyme]-L-cysteine + [acceptor protein]-N(6)-ubiquitinyl-L-lysine.</text>
        <dbReference type="EC" id="2.3.2.31"/>
    </reaction>
</comment>
<sequence>MAPATRLQREPARRVQYDRPTDRGGSRGDPIILEDSPAPETIAEQTLASPPSRLRLTPIARVKGGAVTKAAGARARASDNSAVITKAKKKVTATKRECSICATSKSVSRSFRTTKDIGTCTHFQSICTLCIQKLLKDKMVSRKLDEAELTCPFPDCEYSIDIATLNKVCTNKALFGEYDKALVKHYLAISPHFIACLSTTCGLYFSIEACQANTKRSTKQKISCCYCEYEMCLTCVRPWHGRSGCSMAKQMENEESLAQVKLLGAKPCPNCGVNIEKHGGCDHMTCHLCRHDFCWQCLVPYRGNVQHLDHCPHGRRDVAMDPANWVPDHLNEAQVNRLIHDAHHGLDNNHLQPPNPPQLQLPPPPNHFMLGAMVVGAMQNLFGGGNGGG</sequence>
<dbReference type="PROSITE" id="PS51873">
    <property type="entry name" value="TRIAD"/>
    <property type="match status" value="1"/>
</dbReference>
<keyword evidence="6" id="KW-0863">Zinc-finger</keyword>
<dbReference type="GO" id="GO:0008270">
    <property type="term" value="F:zinc ion binding"/>
    <property type="evidence" value="ECO:0007669"/>
    <property type="project" value="UniProtKB-KW"/>
</dbReference>
<name>A0A8K0VZA3_9PLEO</name>
<dbReference type="Proteomes" id="UP000813461">
    <property type="component" value="Unassembled WGS sequence"/>
</dbReference>
<dbReference type="InterPro" id="IPR044066">
    <property type="entry name" value="TRIAD_supradom"/>
</dbReference>
<keyword evidence="7" id="KW-0833">Ubl conjugation pathway</keyword>
<evidence type="ECO:0000313" key="12">
    <source>
        <dbReference type="Proteomes" id="UP000813461"/>
    </source>
</evidence>
<evidence type="ECO:0000256" key="7">
    <source>
        <dbReference type="ARBA" id="ARBA00022786"/>
    </source>
</evidence>
<evidence type="ECO:0000256" key="4">
    <source>
        <dbReference type="ARBA" id="ARBA00022723"/>
    </source>
</evidence>
<accession>A0A8K0VZA3</accession>
<evidence type="ECO:0000256" key="8">
    <source>
        <dbReference type="ARBA" id="ARBA00022833"/>
    </source>
</evidence>
<dbReference type="SUPFAM" id="SSF57850">
    <property type="entry name" value="RING/U-box"/>
    <property type="match status" value="1"/>
</dbReference>
<dbReference type="InterPro" id="IPR013083">
    <property type="entry name" value="Znf_RING/FYVE/PHD"/>
</dbReference>
<comment type="caution">
    <text evidence="11">The sequence shown here is derived from an EMBL/GenBank/DDBJ whole genome shotgun (WGS) entry which is preliminary data.</text>
</comment>
<dbReference type="GO" id="GO:0016567">
    <property type="term" value="P:protein ubiquitination"/>
    <property type="evidence" value="ECO:0007669"/>
    <property type="project" value="InterPro"/>
</dbReference>
<dbReference type="AlphaFoldDB" id="A0A8K0VZA3"/>
<dbReference type="GO" id="GO:0061630">
    <property type="term" value="F:ubiquitin protein ligase activity"/>
    <property type="evidence" value="ECO:0007669"/>
    <property type="project" value="UniProtKB-EC"/>
</dbReference>
<dbReference type="Pfam" id="PF22191">
    <property type="entry name" value="IBR_1"/>
    <property type="match status" value="1"/>
</dbReference>
<dbReference type="OrthoDB" id="1431934at2759"/>
<dbReference type="PROSITE" id="PS00518">
    <property type="entry name" value="ZF_RING_1"/>
    <property type="match status" value="1"/>
</dbReference>
<keyword evidence="5" id="KW-0677">Repeat</keyword>
<keyword evidence="8" id="KW-0862">Zinc</keyword>
<feature type="domain" description="RING-type" evidence="10">
    <location>
        <begin position="94"/>
        <end position="317"/>
    </location>
</feature>
<organism evidence="11 12">
    <name type="scientific">Paraphoma chrysanthemicola</name>
    <dbReference type="NCBI Taxonomy" id="798071"/>
    <lineage>
        <taxon>Eukaryota</taxon>
        <taxon>Fungi</taxon>
        <taxon>Dikarya</taxon>
        <taxon>Ascomycota</taxon>
        <taxon>Pezizomycotina</taxon>
        <taxon>Dothideomycetes</taxon>
        <taxon>Pleosporomycetidae</taxon>
        <taxon>Pleosporales</taxon>
        <taxon>Pleosporineae</taxon>
        <taxon>Phaeosphaeriaceae</taxon>
        <taxon>Paraphoma</taxon>
    </lineage>
</organism>
<dbReference type="Pfam" id="PF01485">
    <property type="entry name" value="IBR"/>
    <property type="match status" value="1"/>
</dbReference>
<keyword evidence="4" id="KW-0479">Metal-binding</keyword>
<dbReference type="InterPro" id="IPR031127">
    <property type="entry name" value="E3_UB_ligase_RBR"/>
</dbReference>
<dbReference type="PANTHER" id="PTHR11685">
    <property type="entry name" value="RBR FAMILY RING FINGER AND IBR DOMAIN-CONTAINING"/>
    <property type="match status" value="1"/>
</dbReference>
<dbReference type="Gene3D" id="1.20.120.1750">
    <property type="match status" value="1"/>
</dbReference>
<dbReference type="InterPro" id="IPR002867">
    <property type="entry name" value="IBR_dom"/>
</dbReference>
<dbReference type="InterPro" id="IPR017907">
    <property type="entry name" value="Znf_RING_CS"/>
</dbReference>
<proteinExistence type="predicted"/>
<feature type="region of interest" description="Disordered" evidence="9">
    <location>
        <begin position="1"/>
        <end position="38"/>
    </location>
</feature>
<reference evidence="11" key="1">
    <citation type="journal article" date="2021" name="Nat. Commun.">
        <title>Genetic determinants of endophytism in the Arabidopsis root mycobiome.</title>
        <authorList>
            <person name="Mesny F."/>
            <person name="Miyauchi S."/>
            <person name="Thiergart T."/>
            <person name="Pickel B."/>
            <person name="Atanasova L."/>
            <person name="Karlsson M."/>
            <person name="Huettel B."/>
            <person name="Barry K.W."/>
            <person name="Haridas S."/>
            <person name="Chen C."/>
            <person name="Bauer D."/>
            <person name="Andreopoulos W."/>
            <person name="Pangilinan J."/>
            <person name="LaButti K."/>
            <person name="Riley R."/>
            <person name="Lipzen A."/>
            <person name="Clum A."/>
            <person name="Drula E."/>
            <person name="Henrissat B."/>
            <person name="Kohler A."/>
            <person name="Grigoriev I.V."/>
            <person name="Martin F.M."/>
            <person name="Hacquard S."/>
        </authorList>
    </citation>
    <scope>NUCLEOTIDE SEQUENCE</scope>
    <source>
        <strain evidence="11">MPI-SDFR-AT-0120</strain>
    </source>
</reference>